<gene>
    <name evidence="2" type="ORF">NW762_001538</name>
</gene>
<dbReference type="EMBL" id="JAOQAZ010000002">
    <property type="protein sequence ID" value="KAJ4269869.1"/>
    <property type="molecule type" value="Genomic_DNA"/>
</dbReference>
<evidence type="ECO:0000313" key="3">
    <source>
        <dbReference type="Proteomes" id="UP001152049"/>
    </source>
</evidence>
<evidence type="ECO:0000256" key="1">
    <source>
        <dbReference type="SAM" id="MobiDB-lite"/>
    </source>
</evidence>
<dbReference type="AlphaFoldDB" id="A0A9W8VP13"/>
<reference evidence="2" key="1">
    <citation type="submission" date="2022-09" db="EMBL/GenBank/DDBJ databases">
        <title>Fusarium specimens isolated from Avocado Roots.</title>
        <authorList>
            <person name="Stajich J."/>
            <person name="Roper C."/>
            <person name="Heimlech-Rivalta G."/>
        </authorList>
    </citation>
    <scope>NUCLEOTIDE SEQUENCE</scope>
    <source>
        <strain evidence="2">CF00136</strain>
    </source>
</reference>
<accession>A0A9W8VP13</accession>
<sequence length="125" mass="13088">MLADGASPKQRHACSYVQSLLNTIKQKDEQLKAKGGDSRAFADDIDAGGADDDPGAGPLSASSHHDDSDVGPSASIAQSDLSLSPDQSFEIVPTATAYYLQSSRQLLFPQVKATGLFPDGNAPRI</sequence>
<keyword evidence="3" id="KW-1185">Reference proteome</keyword>
<name>A0A9W8VP13_9HYPO</name>
<protein>
    <submittedName>
        <fullName evidence="2">Uncharacterized protein</fullName>
    </submittedName>
</protein>
<dbReference type="Proteomes" id="UP001152049">
    <property type="component" value="Unassembled WGS sequence"/>
</dbReference>
<evidence type="ECO:0000313" key="2">
    <source>
        <dbReference type="EMBL" id="KAJ4269869.1"/>
    </source>
</evidence>
<feature type="compositionally biased region" description="Basic and acidic residues" evidence="1">
    <location>
        <begin position="30"/>
        <end position="42"/>
    </location>
</feature>
<comment type="caution">
    <text evidence="2">The sequence shown here is derived from an EMBL/GenBank/DDBJ whole genome shotgun (WGS) entry which is preliminary data.</text>
</comment>
<feature type="compositionally biased region" description="Acidic residues" evidence="1">
    <location>
        <begin position="43"/>
        <end position="54"/>
    </location>
</feature>
<organism evidence="2 3">
    <name type="scientific">Fusarium torreyae</name>
    <dbReference type="NCBI Taxonomy" id="1237075"/>
    <lineage>
        <taxon>Eukaryota</taxon>
        <taxon>Fungi</taxon>
        <taxon>Dikarya</taxon>
        <taxon>Ascomycota</taxon>
        <taxon>Pezizomycotina</taxon>
        <taxon>Sordariomycetes</taxon>
        <taxon>Hypocreomycetidae</taxon>
        <taxon>Hypocreales</taxon>
        <taxon>Nectriaceae</taxon>
        <taxon>Fusarium</taxon>
    </lineage>
</organism>
<feature type="region of interest" description="Disordered" evidence="1">
    <location>
        <begin position="30"/>
        <end position="82"/>
    </location>
</feature>
<proteinExistence type="predicted"/>